<evidence type="ECO:0000313" key="3">
    <source>
        <dbReference type="Proteomes" id="UP000694871"/>
    </source>
</evidence>
<accession>A0ABM1JML5</accession>
<dbReference type="SUPFAM" id="SSF109640">
    <property type="entry name" value="KRAB domain (Kruppel-associated box)"/>
    <property type="match status" value="1"/>
</dbReference>
<dbReference type="GeneID" id="107107001"/>
<feature type="region of interest" description="Disordered" evidence="1">
    <location>
        <begin position="84"/>
        <end position="138"/>
    </location>
</feature>
<dbReference type="InterPro" id="IPR036051">
    <property type="entry name" value="KRAB_dom_sf"/>
</dbReference>
<name>A0ABM1JML5_GEKJA</name>
<protein>
    <submittedName>
        <fullName evidence="4">KRAB domain-containing protein ZNF747-like</fullName>
    </submittedName>
</protein>
<proteinExistence type="predicted"/>
<evidence type="ECO:0000259" key="2">
    <source>
        <dbReference type="PROSITE" id="PS50805"/>
    </source>
</evidence>
<reference evidence="4" key="1">
    <citation type="submission" date="2025-08" db="UniProtKB">
        <authorList>
            <consortium name="RefSeq"/>
        </authorList>
    </citation>
    <scope>IDENTIFICATION</scope>
</reference>
<dbReference type="CDD" id="cd07765">
    <property type="entry name" value="KRAB_A-box"/>
    <property type="match status" value="1"/>
</dbReference>
<organism evidence="3 4">
    <name type="scientific">Gekko japonicus</name>
    <name type="common">Schlegel's Japanese gecko</name>
    <dbReference type="NCBI Taxonomy" id="146911"/>
    <lineage>
        <taxon>Eukaryota</taxon>
        <taxon>Metazoa</taxon>
        <taxon>Chordata</taxon>
        <taxon>Craniata</taxon>
        <taxon>Vertebrata</taxon>
        <taxon>Euteleostomi</taxon>
        <taxon>Lepidosauria</taxon>
        <taxon>Squamata</taxon>
        <taxon>Bifurcata</taxon>
        <taxon>Gekkota</taxon>
        <taxon>Gekkonidae</taxon>
        <taxon>Gekkoninae</taxon>
        <taxon>Gekko</taxon>
    </lineage>
</organism>
<feature type="compositionally biased region" description="Polar residues" evidence="1">
    <location>
        <begin position="99"/>
        <end position="111"/>
    </location>
</feature>
<keyword evidence="3" id="KW-1185">Reference proteome</keyword>
<dbReference type="Pfam" id="PF01352">
    <property type="entry name" value="KRAB"/>
    <property type="match status" value="1"/>
</dbReference>
<gene>
    <name evidence="4" type="primary">LOC107107001</name>
</gene>
<feature type="region of interest" description="Disordered" evidence="1">
    <location>
        <begin position="19"/>
        <end position="50"/>
    </location>
</feature>
<feature type="domain" description="KRAB" evidence="2">
    <location>
        <begin position="56"/>
        <end position="138"/>
    </location>
</feature>
<feature type="compositionally biased region" description="Polar residues" evidence="1">
    <location>
        <begin position="123"/>
        <end position="138"/>
    </location>
</feature>
<dbReference type="PROSITE" id="PS50805">
    <property type="entry name" value="KRAB"/>
    <property type="match status" value="1"/>
</dbReference>
<evidence type="ECO:0000256" key="1">
    <source>
        <dbReference type="SAM" id="MobiDB-lite"/>
    </source>
</evidence>
<dbReference type="Gene3D" id="6.10.140.140">
    <property type="match status" value="1"/>
</dbReference>
<sequence length="138" mass="15036">MFFASLPCYISASRLSRTPPLPIPGSSRKMPLRLSPPSPPGAERKRVAMRPAQGGVSFEEVAVYFTQGEWALLRPAQTALYKEGAHWSTQQRPARGHGQQLQQHWESSPSAAPTRERCPGSEEATTSIPANKTSLPVG</sequence>
<evidence type="ECO:0000313" key="4">
    <source>
        <dbReference type="RefSeq" id="XP_015262702.1"/>
    </source>
</evidence>
<dbReference type="InterPro" id="IPR001909">
    <property type="entry name" value="KRAB"/>
</dbReference>
<dbReference type="RefSeq" id="XP_015262702.1">
    <property type="nucleotide sequence ID" value="XM_015407216.1"/>
</dbReference>
<dbReference type="Proteomes" id="UP000694871">
    <property type="component" value="Unplaced"/>
</dbReference>